<keyword evidence="3" id="KW-1185">Reference proteome</keyword>
<dbReference type="GeneID" id="93276904"/>
<protein>
    <submittedName>
        <fullName evidence="2">Bacterioferritin</fullName>
    </submittedName>
</protein>
<evidence type="ECO:0000313" key="2">
    <source>
        <dbReference type="EMBL" id="SEU01499.1"/>
    </source>
</evidence>
<dbReference type="Gene3D" id="1.20.1260.10">
    <property type="match status" value="2"/>
</dbReference>
<gene>
    <name evidence="2" type="ORF">SAMN05216313_12444</name>
</gene>
<dbReference type="GO" id="GO:0016491">
    <property type="term" value="F:oxidoreductase activity"/>
    <property type="evidence" value="ECO:0007669"/>
    <property type="project" value="InterPro"/>
</dbReference>
<dbReference type="SUPFAM" id="SSF47240">
    <property type="entry name" value="Ferritin-like"/>
    <property type="match status" value="1"/>
</dbReference>
<dbReference type="RefSeq" id="WP_092367830.1">
    <property type="nucleotide sequence ID" value="NZ_CABJCG010000016.1"/>
</dbReference>
<reference evidence="3" key="1">
    <citation type="submission" date="2016-10" db="EMBL/GenBank/DDBJ databases">
        <authorList>
            <person name="Varghese N."/>
            <person name="Submissions S."/>
        </authorList>
    </citation>
    <scope>NUCLEOTIDE SEQUENCE [LARGE SCALE GENOMIC DNA]</scope>
    <source>
        <strain evidence="3">NLAE-zl-G277</strain>
    </source>
</reference>
<dbReference type="InterPro" id="IPR009078">
    <property type="entry name" value="Ferritin-like_SF"/>
</dbReference>
<dbReference type="Pfam" id="PF02915">
    <property type="entry name" value="Rubrerythrin"/>
    <property type="match status" value="1"/>
</dbReference>
<organism evidence="2 3">
    <name type="scientific">Enterocloster lavalensis</name>
    <dbReference type="NCBI Taxonomy" id="460384"/>
    <lineage>
        <taxon>Bacteria</taxon>
        <taxon>Bacillati</taxon>
        <taxon>Bacillota</taxon>
        <taxon>Clostridia</taxon>
        <taxon>Lachnospirales</taxon>
        <taxon>Lachnospiraceae</taxon>
        <taxon>Enterocloster</taxon>
    </lineage>
</organism>
<dbReference type="InterPro" id="IPR003251">
    <property type="entry name" value="Rr_diiron-bd_dom"/>
</dbReference>
<accession>A0A1I0IVV5</accession>
<dbReference type="Proteomes" id="UP000198508">
    <property type="component" value="Unassembled WGS sequence"/>
</dbReference>
<name>A0A1I0IVV5_9FIRM</name>
<feature type="domain" description="Rubrerythrin diiron-binding" evidence="1">
    <location>
        <begin position="40"/>
        <end position="165"/>
    </location>
</feature>
<evidence type="ECO:0000259" key="1">
    <source>
        <dbReference type="Pfam" id="PF02915"/>
    </source>
</evidence>
<dbReference type="AlphaFoldDB" id="A0A1I0IVV5"/>
<dbReference type="STRING" id="460384.SAMN05216313_12444"/>
<evidence type="ECO:0000313" key="3">
    <source>
        <dbReference type="Proteomes" id="UP000198508"/>
    </source>
</evidence>
<proteinExistence type="predicted"/>
<dbReference type="GO" id="GO:0046872">
    <property type="term" value="F:metal ion binding"/>
    <property type="evidence" value="ECO:0007669"/>
    <property type="project" value="InterPro"/>
</dbReference>
<dbReference type="CDD" id="cd07908">
    <property type="entry name" value="Mn_catalase_like"/>
    <property type="match status" value="1"/>
</dbReference>
<sequence>MDEPKIIATASDLPYPPVAVDGKNPAYAKAMLDNVGGANSEMSAISLYVYNNLRSGHTPDIAQTFHKVSIVEMHHLEIFGKLAYMLGEDPRMWTQHGCKKAYWTPGYNQYPVHFPEMMRNVIAGENAAIKKYQYQASYIKDPNITALLERIILDEQLHVQIFEKMAREYCQ</sequence>
<dbReference type="InterPro" id="IPR012347">
    <property type="entry name" value="Ferritin-like"/>
</dbReference>
<dbReference type="EMBL" id="FOIM01000024">
    <property type="protein sequence ID" value="SEU01499.1"/>
    <property type="molecule type" value="Genomic_DNA"/>
</dbReference>